<dbReference type="SUPFAM" id="SSF81383">
    <property type="entry name" value="F-box domain"/>
    <property type="match status" value="1"/>
</dbReference>
<dbReference type="EMBL" id="JAPQKN010000006">
    <property type="protein sequence ID" value="KAJ5157658.1"/>
    <property type="molecule type" value="Genomic_DNA"/>
</dbReference>
<evidence type="ECO:0008006" key="3">
    <source>
        <dbReference type="Google" id="ProtNLM"/>
    </source>
</evidence>
<evidence type="ECO:0000313" key="1">
    <source>
        <dbReference type="EMBL" id="KAJ5157658.1"/>
    </source>
</evidence>
<proteinExistence type="predicted"/>
<comment type="caution">
    <text evidence="1">The sequence shown here is derived from an EMBL/GenBank/DDBJ whole genome shotgun (WGS) entry which is preliminary data.</text>
</comment>
<dbReference type="GeneID" id="81430058"/>
<sequence length="304" mass="34920">MNWLEDVRILYRSIPYKTSINTSYKSGRFDVTGCLPHDEFTNEDPDSLGVFSPYEGDSFFSIPIHHACNGVLARFLDHAVGTNPTIYLEVLFKTLKSFHNAASRTCLGKMKYGKIANQQGQFWYPTVRTKEYVVDPFFPSSELIAYYEDLPQLRRDHATSGESKVDYTEARSGRGPFANLAPELLMMILMHLTVKTIGRLRVASADIAQLQLPNSFWKQKLMLDMPWLWDFPCLSAGQTLEGLDWLQIYKDLYLGSKPSNSRPFLTLVNRRRIWSICEQVAPRFDQFQREMEMMAQPAAYAKGL</sequence>
<reference evidence="1" key="2">
    <citation type="journal article" date="2023" name="IMA Fungus">
        <title>Comparative genomic study of the Penicillium genus elucidates a diverse pangenome and 15 lateral gene transfer events.</title>
        <authorList>
            <person name="Petersen C."/>
            <person name="Sorensen T."/>
            <person name="Nielsen M.R."/>
            <person name="Sondergaard T.E."/>
            <person name="Sorensen J.L."/>
            <person name="Fitzpatrick D.A."/>
            <person name="Frisvad J.C."/>
            <person name="Nielsen K.L."/>
        </authorList>
    </citation>
    <scope>NUCLEOTIDE SEQUENCE</scope>
    <source>
        <strain evidence="1">IBT 26290</strain>
    </source>
</reference>
<dbReference type="RefSeq" id="XP_056540647.1">
    <property type="nucleotide sequence ID" value="XM_056690882.1"/>
</dbReference>
<evidence type="ECO:0000313" key="2">
    <source>
        <dbReference type="Proteomes" id="UP001149163"/>
    </source>
</evidence>
<dbReference type="AlphaFoldDB" id="A0A9W9HTU3"/>
<dbReference type="OrthoDB" id="9984533at2759"/>
<keyword evidence="2" id="KW-1185">Reference proteome</keyword>
<gene>
    <name evidence="1" type="ORF">N7482_008758</name>
</gene>
<name>A0A9W9HTU3_9EURO</name>
<accession>A0A9W9HTU3</accession>
<dbReference type="Proteomes" id="UP001149163">
    <property type="component" value="Unassembled WGS sequence"/>
</dbReference>
<dbReference type="InterPro" id="IPR036047">
    <property type="entry name" value="F-box-like_dom_sf"/>
</dbReference>
<reference evidence="1" key="1">
    <citation type="submission" date="2022-11" db="EMBL/GenBank/DDBJ databases">
        <authorList>
            <person name="Petersen C."/>
        </authorList>
    </citation>
    <scope>NUCLEOTIDE SEQUENCE</scope>
    <source>
        <strain evidence="1">IBT 26290</strain>
    </source>
</reference>
<protein>
    <recommendedName>
        <fullName evidence="3">F-box domain-containing protein</fullName>
    </recommendedName>
</protein>
<organism evidence="1 2">
    <name type="scientific">Penicillium canariense</name>
    <dbReference type="NCBI Taxonomy" id="189055"/>
    <lineage>
        <taxon>Eukaryota</taxon>
        <taxon>Fungi</taxon>
        <taxon>Dikarya</taxon>
        <taxon>Ascomycota</taxon>
        <taxon>Pezizomycotina</taxon>
        <taxon>Eurotiomycetes</taxon>
        <taxon>Eurotiomycetidae</taxon>
        <taxon>Eurotiales</taxon>
        <taxon>Aspergillaceae</taxon>
        <taxon>Penicillium</taxon>
    </lineage>
</organism>